<dbReference type="AlphaFoldDB" id="A0A0Q3QQF4"/>
<comment type="caution">
    <text evidence="2">The sequence shown here is derived from an EMBL/GenBank/DDBJ whole genome shotgun (WGS) entry which is preliminary data.</text>
</comment>
<dbReference type="GO" id="GO:0005525">
    <property type="term" value="F:GTP binding"/>
    <property type="evidence" value="ECO:0007669"/>
    <property type="project" value="InterPro"/>
</dbReference>
<dbReference type="RefSeq" id="WP_053476934.1">
    <property type="nucleotide sequence ID" value="NZ_CP041305.1"/>
</dbReference>
<dbReference type="Proteomes" id="UP000050996">
    <property type="component" value="Unassembled WGS sequence"/>
</dbReference>
<dbReference type="Pfam" id="PF03308">
    <property type="entry name" value="MeaB"/>
    <property type="match status" value="1"/>
</dbReference>
<organism evidence="2 3">
    <name type="scientific">Cytobacillus solani</name>
    <dbReference type="NCBI Taxonomy" id="1637975"/>
    <lineage>
        <taxon>Bacteria</taxon>
        <taxon>Bacillati</taxon>
        <taxon>Bacillota</taxon>
        <taxon>Bacilli</taxon>
        <taxon>Bacillales</taxon>
        <taxon>Bacillaceae</taxon>
        <taxon>Cytobacillus</taxon>
    </lineage>
</organism>
<proteinExistence type="inferred from homology"/>
<name>A0A0Q3QQF4_9BACI</name>
<comment type="similarity">
    <text evidence="1">Belongs to the SIMIBI class G3E GTPase family. ArgK/MeaB subfamily.</text>
</comment>
<dbReference type="Gene3D" id="1.10.287.130">
    <property type="match status" value="1"/>
</dbReference>
<gene>
    <name evidence="2" type="ORF">AN957_18585</name>
</gene>
<dbReference type="InterPro" id="IPR005129">
    <property type="entry name" value="GTPase_ArgK"/>
</dbReference>
<sequence>MDKRPEWFEGENPDNFASVVRKGVQTGQSESSFIKKGRFQKKNRPEVNIDEWTEGILTGNRGMLAQAITLIESNAEHHFRTAQKLLQELLPHSGNAIRIGITGVPGAGKSTFIEAFGTFLCDLGLKVAVLAVDPSSSISGGSILGDKTRMEQLSRNPRAFIRPSPSAGKLGGVHRKTRETITLCEAAGFNVILVETVGVGQSEVLVRDMVDFFMLLVLTGAGDELQGMKKGIMELADAVLVNKADGENKRLALKTKAEYNRILHFLQPATKGWQTKAATCSAIYQEGMKDIWDTIQSFEKTTKKSGVFENRRRAQTKEWIYSMIIDQLQFSFFNHQEVKPLLPQMENEVIAGARTVTSAVEELFQAYSINKKL</sequence>
<keyword evidence="3" id="KW-1185">Reference proteome</keyword>
<dbReference type="PANTHER" id="PTHR23408">
    <property type="entry name" value="METHYLMALONYL-COA MUTASE"/>
    <property type="match status" value="1"/>
</dbReference>
<dbReference type="Gene3D" id="3.40.50.300">
    <property type="entry name" value="P-loop containing nucleotide triphosphate hydrolases"/>
    <property type="match status" value="1"/>
</dbReference>
<dbReference type="PATRIC" id="fig|1637975.4.peg.3670"/>
<dbReference type="InterPro" id="IPR027417">
    <property type="entry name" value="P-loop_NTPase"/>
</dbReference>
<accession>A0A0Q3QQF4</accession>
<dbReference type="GO" id="GO:0005737">
    <property type="term" value="C:cytoplasm"/>
    <property type="evidence" value="ECO:0007669"/>
    <property type="project" value="TreeGrafter"/>
</dbReference>
<dbReference type="STRING" id="1637975.AN957_18585"/>
<dbReference type="PANTHER" id="PTHR23408:SF3">
    <property type="entry name" value="METHYLMALONIC ACIDURIA TYPE A PROTEIN, MITOCHONDRIAL"/>
    <property type="match status" value="1"/>
</dbReference>
<dbReference type="SUPFAM" id="SSF52540">
    <property type="entry name" value="P-loop containing nucleoside triphosphate hydrolases"/>
    <property type="match status" value="1"/>
</dbReference>
<protein>
    <submittedName>
        <fullName evidence="2">Transporter</fullName>
    </submittedName>
</protein>
<dbReference type="GO" id="GO:0003924">
    <property type="term" value="F:GTPase activity"/>
    <property type="evidence" value="ECO:0007669"/>
    <property type="project" value="InterPro"/>
</dbReference>
<dbReference type="NCBIfam" id="TIGR00750">
    <property type="entry name" value="lao"/>
    <property type="match status" value="1"/>
</dbReference>
<evidence type="ECO:0000313" key="3">
    <source>
        <dbReference type="Proteomes" id="UP000050996"/>
    </source>
</evidence>
<evidence type="ECO:0000256" key="1">
    <source>
        <dbReference type="ARBA" id="ARBA00009625"/>
    </source>
</evidence>
<reference evidence="2 3" key="1">
    <citation type="submission" date="2015-09" db="EMBL/GenBank/DDBJ databases">
        <title>Genome sequencing project for genomic taxonomy and phylogenomics of Bacillus-like bacteria.</title>
        <authorList>
            <person name="Liu B."/>
            <person name="Wang J."/>
            <person name="Zhu Y."/>
            <person name="Liu G."/>
            <person name="Chen Q."/>
            <person name="Chen Z."/>
            <person name="Lan J."/>
            <person name="Che J."/>
            <person name="Ge C."/>
            <person name="Shi H."/>
            <person name="Pan Z."/>
            <person name="Liu X."/>
        </authorList>
    </citation>
    <scope>NUCLEOTIDE SEQUENCE [LARGE SCALE GENOMIC DNA]</scope>
    <source>
        <strain evidence="2 3">FJAT-18043</strain>
    </source>
</reference>
<evidence type="ECO:0000313" key="2">
    <source>
        <dbReference type="EMBL" id="KQL20393.1"/>
    </source>
</evidence>
<dbReference type="CDD" id="cd03114">
    <property type="entry name" value="MMAA-like"/>
    <property type="match status" value="1"/>
</dbReference>
<dbReference type="NCBIfam" id="NF006958">
    <property type="entry name" value="PRK09435.1"/>
    <property type="match status" value="1"/>
</dbReference>
<dbReference type="EMBL" id="LJIX01000006">
    <property type="protein sequence ID" value="KQL20393.1"/>
    <property type="molecule type" value="Genomic_DNA"/>
</dbReference>
<dbReference type="Gene3D" id="1.20.5.170">
    <property type="match status" value="1"/>
</dbReference>